<proteinExistence type="predicted"/>
<comment type="caution">
    <text evidence="2">The sequence shown here is derived from an EMBL/GenBank/DDBJ whole genome shotgun (WGS) entry which is preliminary data.</text>
</comment>
<dbReference type="InParanoid" id="A0A7J8JVA3"/>
<reference evidence="2 3" key="1">
    <citation type="journal article" date="2020" name="Nature">
        <title>Six reference-quality genomes reveal evolution of bat adaptations.</title>
        <authorList>
            <person name="Jebb D."/>
            <person name="Huang Z."/>
            <person name="Pippel M."/>
            <person name="Hughes G.M."/>
            <person name="Lavrichenko K."/>
            <person name="Devanna P."/>
            <person name="Winkler S."/>
            <person name="Jermiin L.S."/>
            <person name="Skirmuntt E.C."/>
            <person name="Katzourakis A."/>
            <person name="Burkitt-Gray L."/>
            <person name="Ray D.A."/>
            <person name="Sullivan K.A.M."/>
            <person name="Roscito J.G."/>
            <person name="Kirilenko B.M."/>
            <person name="Davalos L.M."/>
            <person name="Corthals A.P."/>
            <person name="Power M.L."/>
            <person name="Jones G."/>
            <person name="Ransome R.D."/>
            <person name="Dechmann D.K.N."/>
            <person name="Locatelli A.G."/>
            <person name="Puechmaille S.J."/>
            <person name="Fedrigo O."/>
            <person name="Jarvis E.D."/>
            <person name="Hiller M."/>
            <person name="Vernes S.C."/>
            <person name="Myers E.W."/>
            <person name="Teeling E.C."/>
        </authorList>
    </citation>
    <scope>NUCLEOTIDE SEQUENCE [LARGE SCALE GENOMIC DNA]</scope>
    <source>
        <strain evidence="2">MMolMol1</strain>
        <tissue evidence="2">Muscle</tissue>
    </source>
</reference>
<keyword evidence="3" id="KW-1185">Reference proteome</keyword>
<dbReference type="Proteomes" id="UP000550707">
    <property type="component" value="Unassembled WGS sequence"/>
</dbReference>
<dbReference type="AlphaFoldDB" id="A0A7J8JVA3"/>
<evidence type="ECO:0000313" key="3">
    <source>
        <dbReference type="Proteomes" id="UP000550707"/>
    </source>
</evidence>
<protein>
    <submittedName>
        <fullName evidence="2">Uncharacterized protein</fullName>
    </submittedName>
</protein>
<feature type="signal peptide" evidence="1">
    <location>
        <begin position="1"/>
        <end position="25"/>
    </location>
</feature>
<evidence type="ECO:0000256" key="1">
    <source>
        <dbReference type="SAM" id="SignalP"/>
    </source>
</evidence>
<feature type="chain" id="PRO_5029831632" evidence="1">
    <location>
        <begin position="26"/>
        <end position="255"/>
    </location>
</feature>
<accession>A0A7J8JVA3</accession>
<organism evidence="2 3">
    <name type="scientific">Molossus molossus</name>
    <name type="common">Pallas' mastiff bat</name>
    <name type="synonym">Vespertilio molossus</name>
    <dbReference type="NCBI Taxonomy" id="27622"/>
    <lineage>
        <taxon>Eukaryota</taxon>
        <taxon>Metazoa</taxon>
        <taxon>Chordata</taxon>
        <taxon>Craniata</taxon>
        <taxon>Vertebrata</taxon>
        <taxon>Euteleostomi</taxon>
        <taxon>Mammalia</taxon>
        <taxon>Eutheria</taxon>
        <taxon>Laurasiatheria</taxon>
        <taxon>Chiroptera</taxon>
        <taxon>Yangochiroptera</taxon>
        <taxon>Molossidae</taxon>
        <taxon>Molossus</taxon>
    </lineage>
</organism>
<keyword evidence="1" id="KW-0732">Signal</keyword>
<gene>
    <name evidence="2" type="ORF">HJG59_007819</name>
</gene>
<dbReference type="EMBL" id="JACASF010000001">
    <property type="protein sequence ID" value="KAF6500763.1"/>
    <property type="molecule type" value="Genomic_DNA"/>
</dbReference>
<name>A0A7J8JVA3_MOLMO</name>
<evidence type="ECO:0000313" key="2">
    <source>
        <dbReference type="EMBL" id="KAF6500763.1"/>
    </source>
</evidence>
<sequence>MVWVAAPAMSGSSCCLLLLSLQSRGLPKLLSINSSSAIIIQSACDLHRDLQTWLIGFTSPGHCLLTSFIIYYPCPSGPTPRPSGLTLHPSSLFLQTLLPGSVVPALPQVLSLRSQLKGQANPFPSSTFIITCKVSKSILFVVLLVDGQPLPVEVIPGERGPFPPCQRCTPRTSNGVRHTVICRNRFQNRENEGPSGQVPRPDFAEASCPGSRLALLARALVSECSQLVNFVFLRIQALGPSGCQQGGSVHVTFCH</sequence>